<feature type="region of interest" description="Disordered" evidence="10">
    <location>
        <begin position="920"/>
        <end position="953"/>
    </location>
</feature>
<evidence type="ECO:0000256" key="1">
    <source>
        <dbReference type="ARBA" id="ARBA00001946"/>
    </source>
</evidence>
<dbReference type="InParanoid" id="A0A482XES3"/>
<feature type="region of interest" description="Disordered" evidence="10">
    <location>
        <begin position="1926"/>
        <end position="1947"/>
    </location>
</feature>
<dbReference type="SUPFAM" id="SSF56112">
    <property type="entry name" value="Protein kinase-like (PK-like)"/>
    <property type="match status" value="1"/>
</dbReference>
<evidence type="ECO:0000256" key="7">
    <source>
        <dbReference type="ARBA" id="ARBA00022840"/>
    </source>
</evidence>
<feature type="region of interest" description="Disordered" evidence="10">
    <location>
        <begin position="1826"/>
        <end position="1847"/>
    </location>
</feature>
<dbReference type="GO" id="GO:0005524">
    <property type="term" value="F:ATP binding"/>
    <property type="evidence" value="ECO:0007669"/>
    <property type="project" value="UniProtKB-KW"/>
</dbReference>
<dbReference type="Pfam" id="PF12202">
    <property type="entry name" value="OSR1_C"/>
    <property type="match status" value="1"/>
</dbReference>
<feature type="compositionally biased region" description="Pro residues" evidence="10">
    <location>
        <begin position="2768"/>
        <end position="2787"/>
    </location>
</feature>
<dbReference type="Gene3D" id="3.10.20.90">
    <property type="entry name" value="Phosphatidylinositol 3-kinase Catalytic Subunit, Chain A, domain 1"/>
    <property type="match status" value="2"/>
</dbReference>
<feature type="compositionally biased region" description="Low complexity" evidence="10">
    <location>
        <begin position="298"/>
        <end position="323"/>
    </location>
</feature>
<feature type="compositionally biased region" description="Polar residues" evidence="10">
    <location>
        <begin position="920"/>
        <end position="946"/>
    </location>
</feature>
<feature type="region of interest" description="Disordered" evidence="10">
    <location>
        <begin position="1869"/>
        <end position="1895"/>
    </location>
</feature>
<comment type="cofactor">
    <cofactor evidence="1">
        <name>Mg(2+)</name>
        <dbReference type="ChEBI" id="CHEBI:18420"/>
    </cofactor>
</comment>
<feature type="region of interest" description="Disordered" evidence="10">
    <location>
        <begin position="1982"/>
        <end position="2021"/>
    </location>
</feature>
<keyword evidence="6" id="KW-0418">Kinase</keyword>
<feature type="compositionally biased region" description="Low complexity" evidence="10">
    <location>
        <begin position="1697"/>
        <end position="1710"/>
    </location>
</feature>
<feature type="region of interest" description="Disordered" evidence="10">
    <location>
        <begin position="298"/>
        <end position="337"/>
    </location>
</feature>
<dbReference type="EMBL" id="QKKF02011224">
    <property type="protein sequence ID" value="RZF44253.1"/>
    <property type="molecule type" value="Genomic_DNA"/>
</dbReference>
<feature type="region of interest" description="Disordered" evidence="10">
    <location>
        <begin position="2496"/>
        <end position="2530"/>
    </location>
</feature>
<dbReference type="STRING" id="195883.A0A482XES3"/>
<proteinExistence type="predicted"/>
<evidence type="ECO:0000256" key="8">
    <source>
        <dbReference type="ARBA" id="ARBA00047899"/>
    </source>
</evidence>
<evidence type="ECO:0000256" key="9">
    <source>
        <dbReference type="ARBA" id="ARBA00048679"/>
    </source>
</evidence>
<comment type="caution">
    <text evidence="12">The sequence shown here is derived from an EMBL/GenBank/DDBJ whole genome shotgun (WGS) entry which is preliminary data.</text>
</comment>
<dbReference type="FunFam" id="3.30.200.20:FF:000010">
    <property type="entry name" value="Serine/threonine-protein kinase WNK1 isoform 2"/>
    <property type="match status" value="1"/>
</dbReference>
<evidence type="ECO:0000313" key="12">
    <source>
        <dbReference type="EMBL" id="RZF44253.1"/>
    </source>
</evidence>
<comment type="catalytic activity">
    <reaction evidence="9">
        <text>L-seryl-[protein] + ATP = O-phospho-L-seryl-[protein] + ADP + H(+)</text>
        <dbReference type="Rhea" id="RHEA:17989"/>
        <dbReference type="Rhea" id="RHEA-COMP:9863"/>
        <dbReference type="Rhea" id="RHEA-COMP:11604"/>
        <dbReference type="ChEBI" id="CHEBI:15378"/>
        <dbReference type="ChEBI" id="CHEBI:29999"/>
        <dbReference type="ChEBI" id="CHEBI:30616"/>
        <dbReference type="ChEBI" id="CHEBI:83421"/>
        <dbReference type="ChEBI" id="CHEBI:456216"/>
        <dbReference type="EC" id="2.7.11.1"/>
    </reaction>
</comment>
<reference evidence="12 13" key="1">
    <citation type="journal article" date="2017" name="Gigascience">
        <title>Genome sequence of the small brown planthopper, Laodelphax striatellus.</title>
        <authorList>
            <person name="Zhu J."/>
            <person name="Jiang F."/>
            <person name="Wang X."/>
            <person name="Yang P."/>
            <person name="Bao Y."/>
            <person name="Zhao W."/>
            <person name="Wang W."/>
            <person name="Lu H."/>
            <person name="Wang Q."/>
            <person name="Cui N."/>
            <person name="Li J."/>
            <person name="Chen X."/>
            <person name="Luo L."/>
            <person name="Yu J."/>
            <person name="Kang L."/>
            <person name="Cui F."/>
        </authorList>
    </citation>
    <scope>NUCLEOTIDE SEQUENCE [LARGE SCALE GENOMIC DNA]</scope>
    <source>
        <strain evidence="12">Lst14</strain>
    </source>
</reference>
<feature type="region of interest" description="Disordered" evidence="10">
    <location>
        <begin position="981"/>
        <end position="1024"/>
    </location>
</feature>
<dbReference type="PROSITE" id="PS50011">
    <property type="entry name" value="PROTEIN_KINASE_DOM"/>
    <property type="match status" value="1"/>
</dbReference>
<feature type="compositionally biased region" description="Low complexity" evidence="10">
    <location>
        <begin position="2723"/>
        <end position="2732"/>
    </location>
</feature>
<keyword evidence="5" id="KW-0547">Nucleotide-binding</keyword>
<dbReference type="InterPro" id="IPR056865">
    <property type="entry name" value="CCTL2_WNK"/>
</dbReference>
<keyword evidence="7" id="KW-0067">ATP-binding</keyword>
<feature type="region of interest" description="Disordered" evidence="10">
    <location>
        <begin position="696"/>
        <end position="715"/>
    </location>
</feature>
<evidence type="ECO:0000256" key="10">
    <source>
        <dbReference type="SAM" id="MobiDB-lite"/>
    </source>
</evidence>
<feature type="region of interest" description="Disordered" evidence="10">
    <location>
        <begin position="1749"/>
        <end position="1813"/>
    </location>
</feature>
<feature type="compositionally biased region" description="Polar residues" evidence="10">
    <location>
        <begin position="1421"/>
        <end position="1433"/>
    </location>
</feature>
<feature type="compositionally biased region" description="Polar residues" evidence="10">
    <location>
        <begin position="1750"/>
        <end position="1797"/>
    </location>
</feature>
<feature type="compositionally biased region" description="Gly residues" evidence="10">
    <location>
        <begin position="1801"/>
        <end position="1811"/>
    </location>
</feature>
<evidence type="ECO:0000256" key="4">
    <source>
        <dbReference type="ARBA" id="ARBA00022679"/>
    </source>
</evidence>
<feature type="region of interest" description="Disordered" evidence="10">
    <location>
        <begin position="2459"/>
        <end position="2484"/>
    </location>
</feature>
<feature type="region of interest" description="Disordered" evidence="10">
    <location>
        <begin position="1"/>
        <end position="50"/>
    </location>
</feature>
<feature type="compositionally biased region" description="Low complexity" evidence="10">
    <location>
        <begin position="1434"/>
        <end position="1445"/>
    </location>
</feature>
<dbReference type="InterPro" id="IPR050588">
    <property type="entry name" value="WNK_Ser-Thr_kinase"/>
</dbReference>
<feature type="compositionally biased region" description="Polar residues" evidence="10">
    <location>
        <begin position="1869"/>
        <end position="1883"/>
    </location>
</feature>
<dbReference type="InterPro" id="IPR011009">
    <property type="entry name" value="Kinase-like_dom_sf"/>
</dbReference>
<organism evidence="12 13">
    <name type="scientific">Laodelphax striatellus</name>
    <name type="common">Small brown planthopper</name>
    <name type="synonym">Delphax striatella</name>
    <dbReference type="NCBI Taxonomy" id="195883"/>
    <lineage>
        <taxon>Eukaryota</taxon>
        <taxon>Metazoa</taxon>
        <taxon>Ecdysozoa</taxon>
        <taxon>Arthropoda</taxon>
        <taxon>Hexapoda</taxon>
        <taxon>Insecta</taxon>
        <taxon>Pterygota</taxon>
        <taxon>Neoptera</taxon>
        <taxon>Paraneoptera</taxon>
        <taxon>Hemiptera</taxon>
        <taxon>Auchenorrhyncha</taxon>
        <taxon>Fulgoroidea</taxon>
        <taxon>Delphacidae</taxon>
        <taxon>Criomorphinae</taxon>
        <taxon>Laodelphax</taxon>
    </lineage>
</organism>
<gene>
    <name evidence="12" type="ORF">LSTR_LSTR003893</name>
</gene>
<dbReference type="EC" id="2.7.11.1" evidence="2"/>
<protein>
    <recommendedName>
        <fullName evidence="2">non-specific serine/threonine protein kinase</fullName>
        <ecNumber evidence="2">2.7.11.1</ecNumber>
    </recommendedName>
</protein>
<feature type="compositionally biased region" description="Gly residues" evidence="10">
    <location>
        <begin position="40"/>
        <end position="50"/>
    </location>
</feature>
<feature type="compositionally biased region" description="Low complexity" evidence="10">
    <location>
        <begin position="1648"/>
        <end position="1665"/>
    </location>
</feature>
<sequence length="2787" mass="301634">MSSSAQRAFPTTTTRNNKNNNNNHLSPSRGALHLDDVTGGSRGVGRTGGGGFHSSVVVNSLTLSSSLGQQRAGANSSFLRTRHSRELFRSRLDGHSNVNNNVNNHNHQTAATSRGGKHSTSGAGGRLVRTLAANTGTGNSSLGHTSPAAADKKTRQGSLSRLQSHSERERGGSGVTGCVGGLVRRGSLTGGGVSRSATNLTAADAAGGGRRGGRTANSNHRSHSRERAGAGVQPVNGNAPIEVVHPPSPPPLEQPLEEPPDLEAGEREGSSDVITPATDVEGSDDVIVADEAAAVEAAAVDDAAPQPAAPPAAAAPVEQQEQPSSEDDEEKAVGVSPDGRFLKFEEEIGRGSFKTVYKGLDTQTGVAVAWCELQEKKLNKSERQRFREEAEMLKGLQHTNIVRFYDYWEVTLTKRKYIVLVTELMTSGTLKTYLRRFKKINPKVLKSWCRQILKGLSFLHSRSPPIIHRDLKCDNIFITGTTGSVKIGDLGLATLKNRSFAKSVIGTPEFMAPEMYEEHYDESVDVYAFGMCMLEMATSEYPYSECTGPAQIYKKVVSGVKPQSFEKVENPEVKDIIERCIRLRRDERPDIKDLLNVEFFADDVGLKVELVSSREEAVAAESTRVEFRLRVIDPKKRSHKHKENEAIQFEFDIGTDNPDEVATEMAKSGLVLEDDARTVAKLLVSQIQSLTREREERREALAQGAAGTQNSGTEDTVVNIGNDPNIIASQTNNAYPAQQFTGQNQQMHQQMQQLVDQQTNNVQPTYSAVVQQGQQQGIQQQNQQLTHQQSEQNAYMQQQNQQVNMSQQHYVADTNLSQQQHQFVQQNQENLVQQFAQQNSAASDANSGQQHFVAEPNLSQQQQQFIQQNQENLVQQYVQQNQEALQQMNQNDQHLNYQQQAGNESGMLMQNQILSQQNNQEMQNHVQEPQVQHSKHQIVTSQQQLPPTMEQQMAQTTYYTQPMQTTVMQHQAQDMHLPPVEVTSQQQQQMMAAAMDQYHQQMSQTKQDQQQQQQTLPPTSQSLAAPLSHPQLVSEQQQYFTPPQGVTTVFSFPTPGHDNPQIYPQGPVSSYPGTSTVFTPVFSPASAVYSTTSKNEVLPVNVVADTLQKAAEIGTQPASAHQKAADVSEMTLLQQQPPPPQMLYTTTTATNSPSFYQPSPAIDQQTATQFYQPTQQTRDPSTVQYSQIQATIPPTSVYCPPNNVVMNQQDGVVSHTHSVGYVDDTIRKISTESFHSAPDSQLQYQQPILEMSSTHVSQQTLPTVVASSETNLQNLTPMPTYTQNVAQPGSQQPPLVLQQTPIISQQPPLVSQQQQQQPSVVSQQMPQQPSVVLQQPPIVSVTIAESAIAAPSSGAVDKLAPSTSSASLNVVGMTSSPNVGMTSSPSSVINMTSSPNVGLTSSPNVGMTPSPSSVINMTSSPNVGLTSSPNLGMTSSTSSVISMTSSPTTAATPAALEEVVVDSIATTTSTTTEDVVASCGTSAISLDAASAVVGSTDEQDSSQQADESESNTSIHPSDSAESTSASGEGGRSKKAAGGVPVKRRSRPSGPKMTVLSFDQGVVECQLEASKQKTVTFRFNLDDMNTDEITKNLVGEKLLSSSHVELLCELLRDLVRQLKENPDRLPVIDATNSPTHVRKPRKDDSTAFSSNASQDDNSQQQSTSSSPANLTQPHTPTRKISRFLVSPVVESPTKVTEPSPSSNPAESSPSSDLLTVPLPTAPQSESVTPSSTEIEGVELNTLDSMAVGAALSQSSSSPATAQLTPDNTITPGANINGESLQEQHAKLSHQNSLENSTIGSLPSGGGAGGGAPGTIADLQQKLVQLTSQPPSELSIGGTPPSHPATPHAQTSYDMYMQTLQQKLASISMHNGQQLGPLSPQSTLHLTAGGNASGGESLAASVSETGLVVDTGGVASCPASASAPLLVAASAPPPPPSATEPATGASQAPVAVEVAATNPPIPSSLPTDVSQPISVHTQAVLKTQLTTDSGMPSPVAKEDKPSADSKAAAAATAASSGPAVRPTHAPLADFHNLEQELAKLHRRDLPATILIAPHPHSSNQNQVSGLLATVQPVIVKKEPQNQNKDSLLAEGGQALAIGGGENLDSSSSSSLSVAGGGGGEKQQQPATRKISRFQVTTVPEKQGDVSTTLLGYTTDASQEGELKQTSVTSIPGSQILLMDSDSYQSAQSSFSATPSTTQPLPLLHQPPLQQQQQQLQQAPYTLPSFLPPLQPRFAAVPPPAPGPLRRRSACRPYRNWESLRQTQRENMRRVRSINLDSVNDDVTNKYWSQPIRAAERRTGLVENPLESATIERKLGHYDQQMMENARFEQPMRRLGHDQQMMENARFEQPMRKLGQYDQHVQMDNANFEQPMRKLGQYDSPVGTTGVVENTRPDQPVRKVGLTDNTMFDYKIPPNQYNQPFNRIIRTVGYDQGVENTRGDFKVPAIPVKMLNQQNIRMRKVGTTAPPLPGADRCEEEKDDEGGGRQLCRWPSDGFLAAKGRVDGDEEDKKYRRTSFGSKTKTPKRIANSYSSEPKDLLRARLKQTQSMMDLGEESSWSNYENRIQQENYDCSIQEQQRETSSEYTAHASEPVANHRASWSCYDNRRLQESARTSSWSDLSAHHQRIYRPWFDASKSPTGATDRPSNTSVEASSEELRTLLKRQQMELEAMQERHRKEVEALCRQLSGVSTVLYQAVCPAGSNNGQNSSNGQPGGGSSSLDGYSTAPQSPDTQSRPSTPPPTLPVAPIFQIATAAPGAFYFQPTSLRLLYPQPQPPPSAQPPPQPPPNEQR</sequence>
<dbReference type="Pfam" id="PF00069">
    <property type="entry name" value="Pkinase"/>
    <property type="match status" value="1"/>
</dbReference>
<feature type="region of interest" description="Disordered" evidence="10">
    <location>
        <begin position="94"/>
        <end position="283"/>
    </location>
</feature>
<keyword evidence="13" id="KW-1185">Reference proteome</keyword>
<dbReference type="InterPro" id="IPR000719">
    <property type="entry name" value="Prot_kinase_dom"/>
</dbReference>
<feature type="compositionally biased region" description="Low complexity" evidence="10">
    <location>
        <begin position="2698"/>
        <end position="2707"/>
    </location>
</feature>
<feature type="compositionally biased region" description="Low complexity" evidence="10">
    <location>
        <begin position="97"/>
        <end position="107"/>
    </location>
</feature>
<dbReference type="FunCoup" id="A0A482XES3">
    <property type="interactions" value="244"/>
</dbReference>
<keyword evidence="4" id="KW-0808">Transferase</keyword>
<feature type="region of interest" description="Disordered" evidence="10">
    <location>
        <begin position="2762"/>
        <end position="2787"/>
    </location>
</feature>
<feature type="compositionally biased region" description="Polar residues" evidence="10">
    <location>
        <begin position="706"/>
        <end position="715"/>
    </location>
</feature>
<evidence type="ECO:0000256" key="6">
    <source>
        <dbReference type="ARBA" id="ARBA00022777"/>
    </source>
</evidence>
<evidence type="ECO:0000259" key="11">
    <source>
        <dbReference type="PROSITE" id="PS50011"/>
    </source>
</evidence>
<evidence type="ECO:0000313" key="13">
    <source>
        <dbReference type="Proteomes" id="UP000291343"/>
    </source>
</evidence>
<feature type="compositionally biased region" description="Low complexity" evidence="10">
    <location>
        <begin position="985"/>
        <end position="1022"/>
    </location>
</feature>
<feature type="region of interest" description="Disordered" evidence="10">
    <location>
        <begin position="2096"/>
        <end position="2133"/>
    </location>
</feature>
<feature type="domain" description="Protein kinase" evidence="11">
    <location>
        <begin position="342"/>
        <end position="600"/>
    </location>
</feature>
<feature type="region of interest" description="Disordered" evidence="10">
    <location>
        <begin position="2629"/>
        <end position="2651"/>
    </location>
</feature>
<dbReference type="InterPro" id="IPR024678">
    <property type="entry name" value="Kinase_OSR1/WNK_CCT"/>
</dbReference>
<feature type="compositionally biased region" description="Polar residues" evidence="10">
    <location>
        <begin position="132"/>
        <end position="144"/>
    </location>
</feature>
<feature type="compositionally biased region" description="Polar residues" evidence="10">
    <location>
        <begin position="1"/>
        <end position="10"/>
    </location>
</feature>
<dbReference type="Pfam" id="PF24889">
    <property type="entry name" value="CCTL2_WNK"/>
    <property type="match status" value="1"/>
</dbReference>
<feature type="compositionally biased region" description="Low complexity" evidence="10">
    <location>
        <begin position="2100"/>
        <end position="2111"/>
    </location>
</feature>
<feature type="compositionally biased region" description="Low complexity" evidence="10">
    <location>
        <begin position="2002"/>
        <end position="2017"/>
    </location>
</feature>
<feature type="region of interest" description="Disordered" evidence="10">
    <location>
        <begin position="1421"/>
        <end position="1445"/>
    </location>
</feature>
<name>A0A482XES3_LAOST</name>
<feature type="compositionally biased region" description="Basic and acidic residues" evidence="10">
    <location>
        <begin position="2497"/>
        <end position="2507"/>
    </location>
</feature>
<comment type="catalytic activity">
    <reaction evidence="8">
        <text>L-threonyl-[protein] + ATP = O-phospho-L-threonyl-[protein] + ADP + H(+)</text>
        <dbReference type="Rhea" id="RHEA:46608"/>
        <dbReference type="Rhea" id="RHEA-COMP:11060"/>
        <dbReference type="Rhea" id="RHEA-COMP:11605"/>
        <dbReference type="ChEBI" id="CHEBI:15378"/>
        <dbReference type="ChEBI" id="CHEBI:30013"/>
        <dbReference type="ChEBI" id="CHEBI:30616"/>
        <dbReference type="ChEBI" id="CHEBI:61977"/>
        <dbReference type="ChEBI" id="CHEBI:456216"/>
        <dbReference type="EC" id="2.7.11.1"/>
    </reaction>
</comment>
<evidence type="ECO:0000256" key="2">
    <source>
        <dbReference type="ARBA" id="ARBA00012513"/>
    </source>
</evidence>
<feature type="compositionally biased region" description="Low complexity" evidence="10">
    <location>
        <begin position="1517"/>
        <end position="1526"/>
    </location>
</feature>
<feature type="region of interest" description="Disordered" evidence="10">
    <location>
        <begin position="1624"/>
        <end position="1732"/>
    </location>
</feature>
<feature type="region of interest" description="Disordered" evidence="10">
    <location>
        <begin position="2698"/>
        <end position="2741"/>
    </location>
</feature>
<dbReference type="CDD" id="cd13983">
    <property type="entry name" value="STKc_WNK"/>
    <property type="match status" value="1"/>
</dbReference>
<dbReference type="SMART" id="SM00220">
    <property type="entry name" value="S_TKc"/>
    <property type="match status" value="1"/>
</dbReference>
<dbReference type="Gene3D" id="1.10.510.10">
    <property type="entry name" value="Transferase(Phosphotransferase) domain 1"/>
    <property type="match status" value="1"/>
</dbReference>
<feature type="compositionally biased region" description="Polar residues" evidence="10">
    <location>
        <begin position="1720"/>
        <end position="1732"/>
    </location>
</feature>
<dbReference type="PANTHER" id="PTHR13902">
    <property type="entry name" value="SERINE/THREONINE-PROTEIN KINASE WNK WITH NO LYSINE -RELATED"/>
    <property type="match status" value="1"/>
</dbReference>
<feature type="compositionally biased region" description="Low complexity" evidence="10">
    <location>
        <begin position="11"/>
        <end position="23"/>
    </location>
</feature>
<dbReference type="GO" id="GO:0004674">
    <property type="term" value="F:protein serine/threonine kinase activity"/>
    <property type="evidence" value="ECO:0007669"/>
    <property type="project" value="UniProtKB-KW"/>
</dbReference>
<dbReference type="OrthoDB" id="4062651at2759"/>
<dbReference type="Proteomes" id="UP000291343">
    <property type="component" value="Unassembled WGS sequence"/>
</dbReference>
<dbReference type="PROSITE" id="PS00108">
    <property type="entry name" value="PROTEIN_KINASE_ST"/>
    <property type="match status" value="1"/>
</dbReference>
<dbReference type="FunFam" id="1.10.510.10:FF:000006">
    <property type="entry name" value="Serine/threonine-protein kinase WNK1 isoform 2"/>
    <property type="match status" value="1"/>
</dbReference>
<feature type="compositionally biased region" description="Polar residues" evidence="10">
    <location>
        <begin position="2632"/>
        <end position="2648"/>
    </location>
</feature>
<feature type="region of interest" description="Disordered" evidence="10">
    <location>
        <begin position="1490"/>
        <end position="1552"/>
    </location>
</feature>
<keyword evidence="3" id="KW-0723">Serine/threonine-protein kinase</keyword>
<evidence type="ECO:0000256" key="3">
    <source>
        <dbReference type="ARBA" id="ARBA00022527"/>
    </source>
</evidence>
<dbReference type="SMR" id="A0A482XES3"/>
<evidence type="ECO:0000256" key="5">
    <source>
        <dbReference type="ARBA" id="ARBA00022741"/>
    </source>
</evidence>
<dbReference type="InterPro" id="IPR008271">
    <property type="entry name" value="Ser/Thr_kinase_AS"/>
</dbReference>
<accession>A0A482XES3</accession>
<dbReference type="Gene3D" id="3.30.200.20">
    <property type="entry name" value="Phosphorylase Kinase, domain 1"/>
    <property type="match status" value="1"/>
</dbReference>